<keyword evidence="1" id="KW-0720">Serine protease</keyword>
<dbReference type="GO" id="GO:0004176">
    <property type="term" value="F:ATP-dependent peptidase activity"/>
    <property type="evidence" value="ECO:0007669"/>
    <property type="project" value="UniProtKB-UniRule"/>
</dbReference>
<comment type="catalytic activity">
    <reaction evidence="1">
        <text>Hydrolysis of proteins in presence of ATP.</text>
        <dbReference type="EC" id="3.4.21.53"/>
    </reaction>
</comment>
<dbReference type="OrthoDB" id="2356897at2"/>
<sequence>MTSKQEKKKSFWQRFKWWLVGIIAVVFVLFSLFVPLPYYVEMPGGAFDIKSVLTVNGKGDSQKGSYNFVAVGVSQATLAQLLYALATPDTVIETEQDTTGGYSNEDYIRINQFYMESSQNTAIYQALKLAGKEVTMDYKGVYVLNVADNSTFKNVLQIADTVTGVNGKTFESSKELIDYVGGLKLGDKVSVSYISDGKSKTAEGKIVKLSNGKNGIGIGLTDHTEVNSPVKVAFSTEGVGGPSAGLMFTLAIYDQVSGENLRNGRVIAGTGTIESDGSVGDIGGAGLKVISAAQAGAEIFFVPNNPVDEAVKKKDPSAKTNYEEAKEAAKKIGTDMKIVPVTTLQEAIDYLKNTK</sequence>
<keyword evidence="5" id="KW-1185">Reference proteome</keyword>
<dbReference type="EMBL" id="UHFN01000007">
    <property type="protein sequence ID" value="SUN62975.1"/>
    <property type="molecule type" value="Genomic_DNA"/>
</dbReference>
<evidence type="ECO:0000313" key="5">
    <source>
        <dbReference type="Proteomes" id="UP000254924"/>
    </source>
</evidence>
<evidence type="ECO:0000259" key="3">
    <source>
        <dbReference type="PROSITE" id="PS51786"/>
    </source>
</evidence>
<keyword evidence="2" id="KW-1133">Transmembrane helix</keyword>
<dbReference type="EC" id="3.4.21.53" evidence="1"/>
<dbReference type="SUPFAM" id="SSF54211">
    <property type="entry name" value="Ribosomal protein S5 domain 2-like"/>
    <property type="match status" value="1"/>
</dbReference>
<keyword evidence="2" id="KW-0812">Transmembrane</keyword>
<dbReference type="Gene3D" id="3.30.230.10">
    <property type="match status" value="1"/>
</dbReference>
<dbReference type="PANTHER" id="PTHR10046">
    <property type="entry name" value="ATP DEPENDENT LON PROTEASE FAMILY MEMBER"/>
    <property type="match status" value="1"/>
</dbReference>
<dbReference type="AlphaFoldDB" id="A0A380KD19"/>
<feature type="active site" evidence="1">
    <location>
        <position position="243"/>
    </location>
</feature>
<dbReference type="Gene3D" id="2.30.42.10">
    <property type="match status" value="1"/>
</dbReference>
<dbReference type="InterPro" id="IPR027065">
    <property type="entry name" value="Lon_Prtase"/>
</dbReference>
<dbReference type="GO" id="GO:0005524">
    <property type="term" value="F:ATP binding"/>
    <property type="evidence" value="ECO:0007669"/>
    <property type="project" value="InterPro"/>
</dbReference>
<protein>
    <recommendedName>
        <fullName evidence="1">endopeptidase La</fullName>
        <ecNumber evidence="1">3.4.21.53</ecNumber>
    </recommendedName>
</protein>
<comment type="similarity">
    <text evidence="1">Belongs to the peptidase S16 family.</text>
</comment>
<dbReference type="GO" id="GO:0030163">
    <property type="term" value="P:protein catabolic process"/>
    <property type="evidence" value="ECO:0007669"/>
    <property type="project" value="InterPro"/>
</dbReference>
<feature type="domain" description="Lon proteolytic" evidence="3">
    <location>
        <begin position="237"/>
        <end position="354"/>
    </location>
</feature>
<organism evidence="4 5">
    <name type="scientific">Streptococcus hyointestinalis</name>
    <dbReference type="NCBI Taxonomy" id="1337"/>
    <lineage>
        <taxon>Bacteria</taxon>
        <taxon>Bacillati</taxon>
        <taxon>Bacillota</taxon>
        <taxon>Bacilli</taxon>
        <taxon>Lactobacillales</taxon>
        <taxon>Streptococcaceae</taxon>
        <taxon>Streptococcus</taxon>
    </lineage>
</organism>
<reference evidence="4 5" key="1">
    <citation type="submission" date="2018-06" db="EMBL/GenBank/DDBJ databases">
        <authorList>
            <consortium name="Pathogen Informatics"/>
            <person name="Doyle S."/>
        </authorList>
    </citation>
    <scope>NUCLEOTIDE SEQUENCE [LARGE SCALE GENOMIC DNA]</scope>
    <source>
        <strain evidence="4 5">NCTC12224</strain>
    </source>
</reference>
<keyword evidence="1" id="KW-0645">Protease</keyword>
<keyword evidence="1" id="KW-0378">Hydrolase</keyword>
<name>A0A380KD19_9STRE</name>
<dbReference type="InterPro" id="IPR020568">
    <property type="entry name" value="Ribosomal_Su5_D2-typ_SF"/>
</dbReference>
<dbReference type="Pfam" id="PF13180">
    <property type="entry name" value="PDZ_2"/>
    <property type="match status" value="1"/>
</dbReference>
<keyword evidence="2" id="KW-0472">Membrane</keyword>
<dbReference type="GO" id="GO:0004252">
    <property type="term" value="F:serine-type endopeptidase activity"/>
    <property type="evidence" value="ECO:0007669"/>
    <property type="project" value="UniProtKB-UniRule"/>
</dbReference>
<feature type="transmembrane region" description="Helical" evidence="2">
    <location>
        <begin position="17"/>
        <end position="40"/>
    </location>
</feature>
<dbReference type="NCBIfam" id="NF041438">
    <property type="entry name" value="SepM_fam_S16"/>
    <property type="match status" value="1"/>
</dbReference>
<dbReference type="Proteomes" id="UP000254924">
    <property type="component" value="Unassembled WGS sequence"/>
</dbReference>
<dbReference type="InterPro" id="IPR036034">
    <property type="entry name" value="PDZ_sf"/>
</dbReference>
<dbReference type="InterPro" id="IPR008269">
    <property type="entry name" value="Lon_proteolytic"/>
</dbReference>
<dbReference type="PROSITE" id="PS51786">
    <property type="entry name" value="LON_PROTEOLYTIC"/>
    <property type="match status" value="1"/>
</dbReference>
<evidence type="ECO:0000256" key="1">
    <source>
        <dbReference type="PROSITE-ProRule" id="PRU01122"/>
    </source>
</evidence>
<proteinExistence type="inferred from homology"/>
<gene>
    <name evidence="4" type="primary">ylbL</name>
    <name evidence="4" type="ORF">NCTC12224_02161</name>
</gene>
<dbReference type="GO" id="GO:0006508">
    <property type="term" value="P:proteolysis"/>
    <property type="evidence" value="ECO:0007669"/>
    <property type="project" value="UniProtKB-KW"/>
</dbReference>
<accession>A0A380KD19</accession>
<evidence type="ECO:0000313" key="4">
    <source>
        <dbReference type="EMBL" id="SUN62975.1"/>
    </source>
</evidence>
<evidence type="ECO:0000256" key="2">
    <source>
        <dbReference type="SAM" id="Phobius"/>
    </source>
</evidence>
<dbReference type="Pfam" id="PF05362">
    <property type="entry name" value="Lon_C"/>
    <property type="match status" value="1"/>
</dbReference>
<dbReference type="InterPro" id="IPR014721">
    <property type="entry name" value="Ribsml_uS5_D2-typ_fold_subgr"/>
</dbReference>
<dbReference type="InterPro" id="IPR001478">
    <property type="entry name" value="PDZ"/>
</dbReference>
<feature type="active site" evidence="1">
    <location>
        <position position="288"/>
    </location>
</feature>